<dbReference type="Proteomes" id="UP000299102">
    <property type="component" value="Unassembled WGS sequence"/>
</dbReference>
<dbReference type="EMBL" id="BGZK01001463">
    <property type="protein sequence ID" value="GBP80455.1"/>
    <property type="molecule type" value="Genomic_DNA"/>
</dbReference>
<dbReference type="STRING" id="151549.A0A4C1Z1I2"/>
<protein>
    <submittedName>
        <fullName evidence="9">Inorganic phosphate cotransporter</fullName>
    </submittedName>
</protein>
<proteinExistence type="predicted"/>
<evidence type="ECO:0000256" key="1">
    <source>
        <dbReference type="ARBA" id="ARBA00004141"/>
    </source>
</evidence>
<accession>A0A4C1Z1I2</accession>
<dbReference type="Gene3D" id="1.20.1250.20">
    <property type="entry name" value="MFS general substrate transporter like domains"/>
    <property type="match status" value="1"/>
</dbReference>
<feature type="compositionally biased region" description="Basic and acidic residues" evidence="7">
    <location>
        <begin position="186"/>
        <end position="205"/>
    </location>
</feature>
<dbReference type="FunFam" id="1.20.1250.20:FF:000003">
    <property type="entry name" value="Solute carrier family 17 member 3"/>
    <property type="match status" value="1"/>
</dbReference>
<sequence>MTDPERIMGVIVPRAGPLSYYCNRIRASLAEPRTRDTLTRKLDSSLIVGDLINQACGASRAKVFTGVAVGLPGLFMVALSFLGHDRVWSVAIFTGALTVNGAVTPGYLANGLDIAPNFSGTIFGMANTLSSLGGWLSTLMVGEVTKSHETFERWQIVFFILAGTYTLGALTFVLLGSGNRQPWNSPREEECSEKREMQPLNDHKV</sequence>
<keyword evidence="5 8" id="KW-1133">Transmembrane helix</keyword>
<keyword evidence="3 8" id="KW-0812">Transmembrane</keyword>
<dbReference type="AlphaFoldDB" id="A0A4C1Z1I2"/>
<evidence type="ECO:0000256" key="7">
    <source>
        <dbReference type="SAM" id="MobiDB-lite"/>
    </source>
</evidence>
<keyword evidence="2" id="KW-0813">Transport</keyword>
<evidence type="ECO:0000256" key="8">
    <source>
        <dbReference type="SAM" id="Phobius"/>
    </source>
</evidence>
<keyword evidence="6 8" id="KW-0472">Membrane</keyword>
<dbReference type="GO" id="GO:0015293">
    <property type="term" value="F:symporter activity"/>
    <property type="evidence" value="ECO:0007669"/>
    <property type="project" value="UniProtKB-KW"/>
</dbReference>
<dbReference type="PANTHER" id="PTHR11662:SF411">
    <property type="entry name" value="GH05102P"/>
    <property type="match status" value="1"/>
</dbReference>
<evidence type="ECO:0000256" key="5">
    <source>
        <dbReference type="ARBA" id="ARBA00022989"/>
    </source>
</evidence>
<dbReference type="InterPro" id="IPR050382">
    <property type="entry name" value="MFS_Na/Anion_cotransporter"/>
</dbReference>
<name>A0A4C1Z1I2_EUMVA</name>
<organism evidence="9 10">
    <name type="scientific">Eumeta variegata</name>
    <name type="common">Bagworm moth</name>
    <name type="synonym">Eumeta japonica</name>
    <dbReference type="NCBI Taxonomy" id="151549"/>
    <lineage>
        <taxon>Eukaryota</taxon>
        <taxon>Metazoa</taxon>
        <taxon>Ecdysozoa</taxon>
        <taxon>Arthropoda</taxon>
        <taxon>Hexapoda</taxon>
        <taxon>Insecta</taxon>
        <taxon>Pterygota</taxon>
        <taxon>Neoptera</taxon>
        <taxon>Endopterygota</taxon>
        <taxon>Lepidoptera</taxon>
        <taxon>Glossata</taxon>
        <taxon>Ditrysia</taxon>
        <taxon>Tineoidea</taxon>
        <taxon>Psychidae</taxon>
        <taxon>Oiketicinae</taxon>
        <taxon>Eumeta</taxon>
    </lineage>
</organism>
<evidence type="ECO:0000256" key="4">
    <source>
        <dbReference type="ARBA" id="ARBA00022847"/>
    </source>
</evidence>
<feature type="transmembrane region" description="Helical" evidence="8">
    <location>
        <begin position="121"/>
        <end position="142"/>
    </location>
</feature>
<evidence type="ECO:0000256" key="3">
    <source>
        <dbReference type="ARBA" id="ARBA00022692"/>
    </source>
</evidence>
<evidence type="ECO:0000313" key="10">
    <source>
        <dbReference type="Proteomes" id="UP000299102"/>
    </source>
</evidence>
<comment type="caution">
    <text evidence="9">The sequence shown here is derived from an EMBL/GenBank/DDBJ whole genome shotgun (WGS) entry which is preliminary data.</text>
</comment>
<keyword evidence="4" id="KW-0769">Symport</keyword>
<feature type="region of interest" description="Disordered" evidence="7">
    <location>
        <begin position="181"/>
        <end position="205"/>
    </location>
</feature>
<dbReference type="GO" id="GO:0006820">
    <property type="term" value="P:monoatomic anion transport"/>
    <property type="evidence" value="ECO:0007669"/>
    <property type="project" value="TreeGrafter"/>
</dbReference>
<dbReference type="SUPFAM" id="SSF103473">
    <property type="entry name" value="MFS general substrate transporter"/>
    <property type="match status" value="1"/>
</dbReference>
<reference evidence="9 10" key="1">
    <citation type="journal article" date="2019" name="Commun. Biol.">
        <title>The bagworm genome reveals a unique fibroin gene that provides high tensile strength.</title>
        <authorList>
            <person name="Kono N."/>
            <person name="Nakamura H."/>
            <person name="Ohtoshi R."/>
            <person name="Tomita M."/>
            <person name="Numata K."/>
            <person name="Arakawa K."/>
        </authorList>
    </citation>
    <scope>NUCLEOTIDE SEQUENCE [LARGE SCALE GENOMIC DNA]</scope>
</reference>
<comment type="subcellular location">
    <subcellularLocation>
        <location evidence="1">Membrane</location>
        <topology evidence="1">Multi-pass membrane protein</topology>
    </subcellularLocation>
</comment>
<feature type="transmembrane region" description="Helical" evidence="8">
    <location>
        <begin position="154"/>
        <end position="175"/>
    </location>
</feature>
<dbReference type="InterPro" id="IPR036259">
    <property type="entry name" value="MFS_trans_sf"/>
</dbReference>
<dbReference type="OrthoDB" id="2985014at2759"/>
<dbReference type="GO" id="GO:0016020">
    <property type="term" value="C:membrane"/>
    <property type="evidence" value="ECO:0007669"/>
    <property type="project" value="UniProtKB-SubCell"/>
</dbReference>
<dbReference type="PANTHER" id="PTHR11662">
    <property type="entry name" value="SOLUTE CARRIER FAMILY 17"/>
    <property type="match status" value="1"/>
</dbReference>
<evidence type="ECO:0000256" key="2">
    <source>
        <dbReference type="ARBA" id="ARBA00022448"/>
    </source>
</evidence>
<keyword evidence="10" id="KW-1185">Reference proteome</keyword>
<feature type="transmembrane region" description="Helical" evidence="8">
    <location>
        <begin position="63"/>
        <end position="82"/>
    </location>
</feature>
<gene>
    <name evidence="9" type="primary">Picot</name>
    <name evidence="9" type="ORF">EVAR_53296_1</name>
</gene>
<evidence type="ECO:0000256" key="6">
    <source>
        <dbReference type="ARBA" id="ARBA00023136"/>
    </source>
</evidence>
<feature type="transmembrane region" description="Helical" evidence="8">
    <location>
        <begin position="88"/>
        <end position="109"/>
    </location>
</feature>
<evidence type="ECO:0000313" key="9">
    <source>
        <dbReference type="EMBL" id="GBP80455.1"/>
    </source>
</evidence>